<evidence type="ECO:0000256" key="1">
    <source>
        <dbReference type="ARBA" id="ARBA00000707"/>
    </source>
</evidence>
<dbReference type="AlphaFoldDB" id="A0AAV5WS52"/>
<comment type="similarity">
    <text evidence="2 9 10">Belongs to the peptidase C12 family.</text>
</comment>
<protein>
    <recommendedName>
        <fullName evidence="10">Ubiquitin carboxyl-terminal hydrolase</fullName>
        <ecNumber evidence="10">3.4.19.12</ecNumber>
    </recommendedName>
</protein>
<dbReference type="Gene3D" id="3.40.532.10">
    <property type="entry name" value="Peptidase C12, ubiquitin carboxyl-terminal hydrolase"/>
    <property type="match status" value="1"/>
</dbReference>
<reference evidence="13" key="1">
    <citation type="submission" date="2023-10" db="EMBL/GenBank/DDBJ databases">
        <title>Genome assembly of Pristionchus species.</title>
        <authorList>
            <person name="Yoshida K."/>
            <person name="Sommer R.J."/>
        </authorList>
    </citation>
    <scope>NUCLEOTIDE SEQUENCE</scope>
    <source>
        <strain evidence="13">RS5133</strain>
    </source>
</reference>
<feature type="active site" description="Nucleophile" evidence="7 9">
    <location>
        <position position="85"/>
    </location>
</feature>
<keyword evidence="6 9" id="KW-0788">Thiol protease</keyword>
<dbReference type="InterPro" id="IPR017390">
    <property type="entry name" value="Ubiquitinyl_hydrolase_UCH37"/>
</dbReference>
<name>A0AAV5WS52_9BILA</name>
<evidence type="ECO:0000256" key="4">
    <source>
        <dbReference type="ARBA" id="ARBA00022786"/>
    </source>
</evidence>
<dbReference type="PANTHER" id="PTHR10589">
    <property type="entry name" value="UBIQUITIN CARBOXYL-TERMINAL HYDROLASE"/>
    <property type="match status" value="1"/>
</dbReference>
<feature type="active site" description="Proton donor" evidence="7 9">
    <location>
        <position position="163"/>
    </location>
</feature>
<evidence type="ECO:0000313" key="13">
    <source>
        <dbReference type="EMBL" id="GMT32544.1"/>
    </source>
</evidence>
<keyword evidence="3 9" id="KW-0645">Protease</keyword>
<dbReference type="PROSITE" id="PS52049">
    <property type="entry name" value="ULD"/>
    <property type="match status" value="1"/>
</dbReference>
<comment type="catalytic activity">
    <reaction evidence="1 9 10">
        <text>Thiol-dependent hydrolysis of ester, thioester, amide, peptide and isopeptide bonds formed by the C-terminal Gly of ubiquitin (a 76-residue protein attached to proteins as an intracellular targeting signal).</text>
        <dbReference type="EC" id="3.4.19.12"/>
    </reaction>
</comment>
<keyword evidence="14" id="KW-1185">Reference proteome</keyword>
<dbReference type="EC" id="3.4.19.12" evidence="10"/>
<dbReference type="InterPro" id="IPR036959">
    <property type="entry name" value="Peptidase_C12_UCH_sf"/>
</dbReference>
<dbReference type="PROSITE" id="PS52048">
    <property type="entry name" value="UCH_DOMAIN"/>
    <property type="match status" value="1"/>
</dbReference>
<keyword evidence="5 9" id="KW-0378">Hydrolase</keyword>
<comment type="caution">
    <text evidence="13">The sequence shown here is derived from an EMBL/GenBank/DDBJ whole genome shotgun (WGS) entry which is preliminary data.</text>
</comment>
<sequence>QMAEAGNWCLIESDPGVFTEMIRGFGVKGIEVEELIALEPEFYKEIEPIHGLIFLFKWRQGDSPSGSPVPEAPCFFAQQVISNACATQALVNLILNIDDGEKKHIELGETLTDFKSFCGEFDPASRGLCLSNSDPIRTVHNSFSRQQLFELDIKGGKEEENYHFVCYVPRHGKVYELDGLQEFPYQVGEFEAGTNWMDVVTPVIQQRIQRYSEGEIHFNLMAVVGDRKDKYVRRLEEIANSGMETEDVAAEICDLQQAIADQEEKTKRHKTENARRRHNYIPLIVEILRTLAREDKLVPLVEQAMEKQDLKRKAREEREDKLKAKA</sequence>
<evidence type="ECO:0000256" key="9">
    <source>
        <dbReference type="PROSITE-ProRule" id="PRU01393"/>
    </source>
</evidence>
<dbReference type="CDD" id="cd09617">
    <property type="entry name" value="Peptidase_C12_UCH37_BAP1"/>
    <property type="match status" value="1"/>
</dbReference>
<evidence type="ECO:0000256" key="10">
    <source>
        <dbReference type="RuleBase" id="RU361215"/>
    </source>
</evidence>
<dbReference type="PIRSF" id="PIRSF038120">
    <property type="entry name" value="Ubiquitinyl_hydrolase_UCH37"/>
    <property type="match status" value="1"/>
</dbReference>
<evidence type="ECO:0000256" key="6">
    <source>
        <dbReference type="ARBA" id="ARBA00022807"/>
    </source>
</evidence>
<dbReference type="Proteomes" id="UP001432322">
    <property type="component" value="Unassembled WGS sequence"/>
</dbReference>
<evidence type="ECO:0000256" key="7">
    <source>
        <dbReference type="PIRSR" id="PIRSR038120-1"/>
    </source>
</evidence>
<keyword evidence="4 9" id="KW-0833">Ubl conjugation pathway</keyword>
<gene>
    <name evidence="13" type="ORF">PFISCL1PPCAC_23841</name>
</gene>
<evidence type="ECO:0000313" key="14">
    <source>
        <dbReference type="Proteomes" id="UP001432322"/>
    </source>
</evidence>
<feature type="site" description="Important for enzyme activity" evidence="8 9">
    <location>
        <position position="178"/>
    </location>
</feature>
<dbReference type="SUPFAM" id="SSF54001">
    <property type="entry name" value="Cysteine proteinases"/>
    <property type="match status" value="1"/>
</dbReference>
<dbReference type="FunFam" id="3.40.532.10:FF:000009">
    <property type="entry name" value="Ubiquitin carboxyl-terminal hydrolase"/>
    <property type="match status" value="1"/>
</dbReference>
<dbReference type="Pfam" id="PF18031">
    <property type="entry name" value="UCH_C"/>
    <property type="match status" value="1"/>
</dbReference>
<dbReference type="PRINTS" id="PR00707">
    <property type="entry name" value="UBCTHYDRLASE"/>
</dbReference>
<evidence type="ECO:0000259" key="12">
    <source>
        <dbReference type="PROSITE" id="PS52048"/>
    </source>
</evidence>
<dbReference type="GO" id="GO:0006511">
    <property type="term" value="P:ubiquitin-dependent protein catabolic process"/>
    <property type="evidence" value="ECO:0007669"/>
    <property type="project" value="UniProtKB-UniRule"/>
</dbReference>
<dbReference type="Gene3D" id="1.20.58.860">
    <property type="match status" value="1"/>
</dbReference>
<dbReference type="EMBL" id="BTSY01000006">
    <property type="protein sequence ID" value="GMT32544.1"/>
    <property type="molecule type" value="Genomic_DNA"/>
</dbReference>
<feature type="domain" description="UCH catalytic" evidence="12">
    <location>
        <begin position="7"/>
        <end position="225"/>
    </location>
</feature>
<evidence type="ECO:0000256" key="11">
    <source>
        <dbReference type="SAM" id="MobiDB-lite"/>
    </source>
</evidence>
<dbReference type="Pfam" id="PF01088">
    <property type="entry name" value="Peptidase_C12"/>
    <property type="match status" value="1"/>
</dbReference>
<evidence type="ECO:0000256" key="2">
    <source>
        <dbReference type="ARBA" id="ARBA00009326"/>
    </source>
</evidence>
<dbReference type="GO" id="GO:0016579">
    <property type="term" value="P:protein deubiquitination"/>
    <property type="evidence" value="ECO:0007669"/>
    <property type="project" value="InterPro"/>
</dbReference>
<organism evidence="13 14">
    <name type="scientific">Pristionchus fissidentatus</name>
    <dbReference type="NCBI Taxonomy" id="1538716"/>
    <lineage>
        <taxon>Eukaryota</taxon>
        <taxon>Metazoa</taxon>
        <taxon>Ecdysozoa</taxon>
        <taxon>Nematoda</taxon>
        <taxon>Chromadorea</taxon>
        <taxon>Rhabditida</taxon>
        <taxon>Rhabditina</taxon>
        <taxon>Diplogasteromorpha</taxon>
        <taxon>Diplogasteroidea</taxon>
        <taxon>Neodiplogasteridae</taxon>
        <taxon>Pristionchus</taxon>
    </lineage>
</organism>
<feature type="region of interest" description="Disordered" evidence="11">
    <location>
        <begin position="306"/>
        <end position="326"/>
    </location>
</feature>
<evidence type="ECO:0000256" key="5">
    <source>
        <dbReference type="ARBA" id="ARBA00022801"/>
    </source>
</evidence>
<dbReference type="PANTHER" id="PTHR10589:SF16">
    <property type="entry name" value="UBIQUITIN CARBOXYL-TERMINAL HYDROLASE ISOZYME L5"/>
    <property type="match status" value="1"/>
</dbReference>
<feature type="site" description="Transition state stabilizer" evidence="9">
    <location>
        <position position="79"/>
    </location>
</feature>
<proteinExistence type="inferred from homology"/>
<evidence type="ECO:0000256" key="8">
    <source>
        <dbReference type="PIRSR" id="PIRSR038120-2"/>
    </source>
</evidence>
<dbReference type="InterPro" id="IPR038765">
    <property type="entry name" value="Papain-like_cys_pep_sf"/>
</dbReference>
<dbReference type="GO" id="GO:0005737">
    <property type="term" value="C:cytoplasm"/>
    <property type="evidence" value="ECO:0007669"/>
    <property type="project" value="TreeGrafter"/>
</dbReference>
<feature type="non-terminal residue" evidence="13">
    <location>
        <position position="1"/>
    </location>
</feature>
<evidence type="ECO:0000256" key="3">
    <source>
        <dbReference type="ARBA" id="ARBA00022670"/>
    </source>
</evidence>
<dbReference type="InterPro" id="IPR001578">
    <property type="entry name" value="Peptidase_C12_UCH"/>
</dbReference>
<accession>A0AAV5WS52</accession>
<dbReference type="InterPro" id="IPR041507">
    <property type="entry name" value="UCH_C"/>
</dbReference>
<dbReference type="GO" id="GO:0004843">
    <property type="term" value="F:cysteine-type deubiquitinase activity"/>
    <property type="evidence" value="ECO:0007669"/>
    <property type="project" value="UniProtKB-UniRule"/>
</dbReference>